<keyword evidence="3" id="KW-1185">Reference proteome</keyword>
<proteinExistence type="predicted"/>
<dbReference type="EMBL" id="JAEHOH010000007">
    <property type="protein sequence ID" value="MBK0418580.1"/>
    <property type="molecule type" value="Genomic_DNA"/>
</dbReference>
<feature type="transmembrane region" description="Helical" evidence="1">
    <location>
        <begin position="85"/>
        <end position="103"/>
    </location>
</feature>
<keyword evidence="1" id="KW-1133">Transmembrane helix</keyword>
<comment type="caution">
    <text evidence="2">The sequence shown here is derived from an EMBL/GenBank/DDBJ whole genome shotgun (WGS) entry which is preliminary data.</text>
</comment>
<gene>
    <name evidence="2" type="ORF">JD276_05975</name>
</gene>
<dbReference type="Proteomes" id="UP000608530">
    <property type="component" value="Unassembled WGS sequence"/>
</dbReference>
<reference evidence="2" key="1">
    <citation type="submission" date="2020-12" db="EMBL/GenBank/DDBJ databases">
        <title>Leucobacter sp. CAS1, isolated from Chromium sludge.</title>
        <authorList>
            <person name="Xu Z."/>
        </authorList>
    </citation>
    <scope>NUCLEOTIDE SEQUENCE</scope>
    <source>
        <strain evidence="2">CSA1</strain>
    </source>
</reference>
<sequence length="142" mass="15303">MSARVASRRPLSRRAILTLVWVGAFVILGLVGLRAHSAELSSVPVIAEASASTSATTPSTASTATLVEGGEHAAHGSVQSWHLDLIAICMLTMLATLMLVVLFTRRPWLQLRLGRIREWAVALPRAPARPQPLLLLHSISRT</sequence>
<accession>A0A934UU93</accession>
<organism evidence="2 3">
    <name type="scientific">Leucobacter chromiisoli</name>
    <dbReference type="NCBI Taxonomy" id="2796471"/>
    <lineage>
        <taxon>Bacteria</taxon>
        <taxon>Bacillati</taxon>
        <taxon>Actinomycetota</taxon>
        <taxon>Actinomycetes</taxon>
        <taxon>Micrococcales</taxon>
        <taxon>Microbacteriaceae</taxon>
        <taxon>Leucobacter</taxon>
    </lineage>
</organism>
<keyword evidence="1" id="KW-0812">Transmembrane</keyword>
<dbReference type="RefSeq" id="WP_017883925.1">
    <property type="nucleotide sequence ID" value="NZ_JAEHOH010000007.1"/>
</dbReference>
<evidence type="ECO:0000313" key="3">
    <source>
        <dbReference type="Proteomes" id="UP000608530"/>
    </source>
</evidence>
<evidence type="ECO:0000256" key="1">
    <source>
        <dbReference type="SAM" id="Phobius"/>
    </source>
</evidence>
<dbReference type="AlphaFoldDB" id="A0A934UU93"/>
<keyword evidence="1" id="KW-0472">Membrane</keyword>
<protein>
    <submittedName>
        <fullName evidence="2">Uncharacterized protein</fullName>
    </submittedName>
</protein>
<name>A0A934UU93_9MICO</name>
<evidence type="ECO:0000313" key="2">
    <source>
        <dbReference type="EMBL" id="MBK0418580.1"/>
    </source>
</evidence>